<evidence type="ECO:0000313" key="3">
    <source>
        <dbReference type="Proteomes" id="UP000019140"/>
    </source>
</evidence>
<dbReference type="AlphaFoldDB" id="W4M5K1"/>
<protein>
    <recommendedName>
        <fullName evidence="4">DUF4230 domain-containing protein</fullName>
    </recommendedName>
</protein>
<feature type="transmembrane region" description="Helical" evidence="1">
    <location>
        <begin position="24"/>
        <end position="46"/>
    </location>
</feature>
<keyword evidence="1" id="KW-0812">Transmembrane</keyword>
<sequence length="235" mass="26810">MSENSGQETAQNRQSSSGVNWPQAVSRISIVLILIVGALVGIRMFIKAPSEAIADIAHAFNSGAITTEFKDYASKLRGENRLQLTTLTTTSIFERTDSAHWLPDVIIKITTPVEYPYYVDLKGRWEFHWKDNAVYVTAPEIKPGTPAILVSEMSIEEEGSIFRNENAARERLIKKLTEMSKERARGSIDIIREAARRELKVFLEYWFINVRFKEAETEPYIKEIYFADEVVQQTS</sequence>
<evidence type="ECO:0000313" key="2">
    <source>
        <dbReference type="EMBL" id="ETX05216.1"/>
    </source>
</evidence>
<accession>W4M5K1</accession>
<comment type="caution">
    <text evidence="2">The sequence shown here is derived from an EMBL/GenBank/DDBJ whole genome shotgun (WGS) entry which is preliminary data.</text>
</comment>
<keyword evidence="1" id="KW-0472">Membrane</keyword>
<name>W4M5K1_9BACT</name>
<keyword evidence="1" id="KW-1133">Transmembrane helix</keyword>
<organism evidence="2 3">
    <name type="scientific">Candidatus Entotheonella gemina</name>
    <dbReference type="NCBI Taxonomy" id="1429439"/>
    <lineage>
        <taxon>Bacteria</taxon>
        <taxon>Pseudomonadati</taxon>
        <taxon>Nitrospinota/Tectimicrobiota group</taxon>
        <taxon>Candidatus Tectimicrobiota</taxon>
        <taxon>Candidatus Entotheonellia</taxon>
        <taxon>Candidatus Entotheonellales</taxon>
        <taxon>Candidatus Entotheonellaceae</taxon>
        <taxon>Candidatus Entotheonella</taxon>
    </lineage>
</organism>
<reference evidence="2 3" key="1">
    <citation type="journal article" date="2014" name="Nature">
        <title>An environmental bacterial taxon with a large and distinct metabolic repertoire.</title>
        <authorList>
            <person name="Wilson M.C."/>
            <person name="Mori T."/>
            <person name="Ruckert C."/>
            <person name="Uria A.R."/>
            <person name="Helf M.J."/>
            <person name="Takada K."/>
            <person name="Gernert C."/>
            <person name="Steffens U.A."/>
            <person name="Heycke N."/>
            <person name="Schmitt S."/>
            <person name="Rinke C."/>
            <person name="Helfrich E.J."/>
            <person name="Brachmann A.O."/>
            <person name="Gurgui C."/>
            <person name="Wakimoto T."/>
            <person name="Kracht M."/>
            <person name="Crusemann M."/>
            <person name="Hentschel U."/>
            <person name="Abe I."/>
            <person name="Matsunaga S."/>
            <person name="Kalinowski J."/>
            <person name="Takeyama H."/>
            <person name="Piel J."/>
        </authorList>
    </citation>
    <scope>NUCLEOTIDE SEQUENCE [LARGE SCALE GENOMIC DNA]</scope>
    <source>
        <strain evidence="3">TSY2</strain>
    </source>
</reference>
<gene>
    <name evidence="2" type="ORF">ETSY2_24265</name>
</gene>
<dbReference type="EMBL" id="AZHX01001010">
    <property type="protein sequence ID" value="ETX05216.1"/>
    <property type="molecule type" value="Genomic_DNA"/>
</dbReference>
<dbReference type="Proteomes" id="UP000019140">
    <property type="component" value="Unassembled WGS sequence"/>
</dbReference>
<dbReference type="HOGENOM" id="CLU_1178513_0_0_7"/>
<keyword evidence="3" id="KW-1185">Reference proteome</keyword>
<evidence type="ECO:0000256" key="1">
    <source>
        <dbReference type="SAM" id="Phobius"/>
    </source>
</evidence>
<evidence type="ECO:0008006" key="4">
    <source>
        <dbReference type="Google" id="ProtNLM"/>
    </source>
</evidence>
<proteinExistence type="predicted"/>